<gene>
    <name evidence="2" type="ORF">ACFSKO_08515</name>
</gene>
<keyword evidence="2" id="KW-0540">Nuclease</keyword>
<dbReference type="InterPro" id="IPR015109">
    <property type="entry name" value="Restrct_endonuc_II_EcoRII_C"/>
</dbReference>
<feature type="domain" description="Restriction endonuclease type II EcoRII C-terminal" evidence="1">
    <location>
        <begin position="226"/>
        <end position="394"/>
    </location>
</feature>
<keyword evidence="2" id="KW-0255">Endonuclease</keyword>
<proteinExistence type="predicted"/>
<dbReference type="Gene3D" id="3.40.91.80">
    <property type="match status" value="1"/>
</dbReference>
<dbReference type="EMBL" id="JBHUII010000004">
    <property type="protein sequence ID" value="MFD2205650.1"/>
    <property type="molecule type" value="Genomic_DNA"/>
</dbReference>
<dbReference type="Proteomes" id="UP001597294">
    <property type="component" value="Unassembled WGS sequence"/>
</dbReference>
<dbReference type="InterPro" id="IPR038365">
    <property type="entry name" value="EcoRII_C_sf"/>
</dbReference>
<dbReference type="SUPFAM" id="SSF52980">
    <property type="entry name" value="Restriction endonuclease-like"/>
    <property type="match status" value="1"/>
</dbReference>
<sequence>MSQGLLANYFTGICAKRLSRVEIESSSSNQHEFNVTRDLKKLLGKAEPVKFQTSFLYLDDENDPIKASEIMTWYDSRRNNLTRSEYRLYYRSTIATKSASAGDTLILAREKNGEIFAIIAASGSTIERQLLWLFGLPPDLGTQFSFEETKQLQRSDFITRLIFDALGIVIAEDPNDIELILSRFGDKFPTTRQFSEFARENTPSITDYPDSDSALISWMNREELLFRQLEKYIVSERLKEGFVSETDIDVDGFISFSLSVQNRRKSRVGLAFENHLEEIFIQSNIKYTRGAITENREKPDFIFPGIEEYRSSTFPSESLSMLGVKTTCKDRWRQVLTEAKKVNFKHLVTLEPAISEHQTNQMEMANLQLVLPQEIHQSYNQTQQSWLINLESFIQYIHSKKQSP</sequence>
<comment type="caution">
    <text evidence="2">The sequence shown here is derived from an EMBL/GenBank/DDBJ whole genome shotgun (WGS) entry which is preliminary data.</text>
</comment>
<dbReference type="InterPro" id="IPR011335">
    <property type="entry name" value="Restrct_endonuc-II-like"/>
</dbReference>
<reference evidence="3" key="1">
    <citation type="journal article" date="2019" name="Int. J. Syst. Evol. Microbiol.">
        <title>The Global Catalogue of Microorganisms (GCM) 10K type strain sequencing project: providing services to taxonomists for standard genome sequencing and annotation.</title>
        <authorList>
            <consortium name="The Broad Institute Genomics Platform"/>
            <consortium name="The Broad Institute Genome Sequencing Center for Infectious Disease"/>
            <person name="Wu L."/>
            <person name="Ma J."/>
        </authorList>
    </citation>
    <scope>NUCLEOTIDE SEQUENCE [LARGE SCALE GENOMIC DNA]</scope>
    <source>
        <strain evidence="3">CGMCC 4.7192</strain>
    </source>
</reference>
<keyword evidence="3" id="KW-1185">Reference proteome</keyword>
<dbReference type="GO" id="GO:0004519">
    <property type="term" value="F:endonuclease activity"/>
    <property type="evidence" value="ECO:0007669"/>
    <property type="project" value="UniProtKB-KW"/>
</dbReference>
<dbReference type="Pfam" id="PF09019">
    <property type="entry name" value="EcoRII-C"/>
    <property type="match status" value="1"/>
</dbReference>
<keyword evidence="2" id="KW-0378">Hydrolase</keyword>
<organism evidence="2 3">
    <name type="scientific">Kiloniella antarctica</name>
    <dbReference type="NCBI Taxonomy" id="1550907"/>
    <lineage>
        <taxon>Bacteria</taxon>
        <taxon>Pseudomonadati</taxon>
        <taxon>Pseudomonadota</taxon>
        <taxon>Alphaproteobacteria</taxon>
        <taxon>Rhodospirillales</taxon>
        <taxon>Kiloniellaceae</taxon>
        <taxon>Kiloniella</taxon>
    </lineage>
</organism>
<evidence type="ECO:0000313" key="3">
    <source>
        <dbReference type="Proteomes" id="UP001597294"/>
    </source>
</evidence>
<name>A0ABW5BJP7_9PROT</name>
<protein>
    <submittedName>
        <fullName evidence="2">Type II restriction endonuclease</fullName>
    </submittedName>
</protein>
<evidence type="ECO:0000259" key="1">
    <source>
        <dbReference type="Pfam" id="PF09019"/>
    </source>
</evidence>
<evidence type="ECO:0000313" key="2">
    <source>
        <dbReference type="EMBL" id="MFD2205650.1"/>
    </source>
</evidence>
<accession>A0ABW5BJP7</accession>
<dbReference type="RefSeq" id="WP_380250465.1">
    <property type="nucleotide sequence ID" value="NZ_JBHUII010000004.1"/>
</dbReference>